<feature type="signal peptide" evidence="1">
    <location>
        <begin position="1"/>
        <end position="26"/>
    </location>
</feature>
<dbReference type="Proteomes" id="UP000295765">
    <property type="component" value="Unassembled WGS sequence"/>
</dbReference>
<evidence type="ECO:0000259" key="2">
    <source>
        <dbReference type="Pfam" id="PF14371"/>
    </source>
</evidence>
<dbReference type="EMBL" id="SLWY01000012">
    <property type="protein sequence ID" value="TCO80679.1"/>
    <property type="molecule type" value="Genomic_DNA"/>
</dbReference>
<sequence>MSLRSPLPVARLLGCALLCAAVVARADVTLLLNTRSAGIDGTETIFVAGERLRLETRQGDEHSAMIFDATSDTLTMLDDEERVYLDFNRESAEQLDRVRDQQVAALQKQFEAQLATLPAEERAALERSLHADARPGSAQRRVERQRQTRTVAGFGCQVIEVYVEDDREQTHCVSGRETLGLSEAEYGTLMRMLAALERMAGQDADATLDLGGFPVQTLEFAEGDEILTQLKSIQRGPVAPDRFRVPAGYRRQEPLPIH</sequence>
<dbReference type="OrthoDB" id="5781477at2"/>
<protein>
    <submittedName>
        <fullName evidence="3">Uncharacterized protein DUF4412</fullName>
    </submittedName>
</protein>
<keyword evidence="4" id="KW-1185">Reference proteome</keyword>
<keyword evidence="1" id="KW-0732">Signal</keyword>
<accession>A0A4R2L8X1</accession>
<name>A0A4R2L8X1_9GAMM</name>
<evidence type="ECO:0000256" key="1">
    <source>
        <dbReference type="SAM" id="SignalP"/>
    </source>
</evidence>
<feature type="chain" id="PRO_5020357771" evidence="1">
    <location>
        <begin position="27"/>
        <end position="258"/>
    </location>
</feature>
<comment type="caution">
    <text evidence="3">The sequence shown here is derived from an EMBL/GenBank/DDBJ whole genome shotgun (WGS) entry which is preliminary data.</text>
</comment>
<evidence type="ECO:0000313" key="4">
    <source>
        <dbReference type="Proteomes" id="UP000295765"/>
    </source>
</evidence>
<reference evidence="3 4" key="1">
    <citation type="submission" date="2019-03" db="EMBL/GenBank/DDBJ databases">
        <title>Genomic Encyclopedia of Type Strains, Phase IV (KMG-IV): sequencing the most valuable type-strain genomes for metagenomic binning, comparative biology and taxonomic classification.</title>
        <authorList>
            <person name="Goeker M."/>
        </authorList>
    </citation>
    <scope>NUCLEOTIDE SEQUENCE [LARGE SCALE GENOMIC DNA]</scope>
    <source>
        <strain evidence="3 4">DSM 25287</strain>
    </source>
</reference>
<dbReference type="AlphaFoldDB" id="A0A4R2L8X1"/>
<feature type="domain" description="DUF4412" evidence="2">
    <location>
        <begin position="141"/>
        <end position="249"/>
    </location>
</feature>
<gene>
    <name evidence="3" type="ORF">EV699_11214</name>
</gene>
<dbReference type="RefSeq" id="WP_132542859.1">
    <property type="nucleotide sequence ID" value="NZ_SLWY01000012.1"/>
</dbReference>
<evidence type="ECO:0000313" key="3">
    <source>
        <dbReference type="EMBL" id="TCO80679.1"/>
    </source>
</evidence>
<proteinExistence type="predicted"/>
<dbReference type="InterPro" id="IPR025524">
    <property type="entry name" value="DUF4412"/>
</dbReference>
<dbReference type="Pfam" id="PF14371">
    <property type="entry name" value="DUF4412"/>
    <property type="match status" value="1"/>
</dbReference>
<organism evidence="3 4">
    <name type="scientific">Plasticicumulans lactativorans</name>
    <dbReference type="NCBI Taxonomy" id="1133106"/>
    <lineage>
        <taxon>Bacteria</taxon>
        <taxon>Pseudomonadati</taxon>
        <taxon>Pseudomonadota</taxon>
        <taxon>Gammaproteobacteria</taxon>
        <taxon>Candidatus Competibacteraceae</taxon>
        <taxon>Plasticicumulans</taxon>
    </lineage>
</organism>